<dbReference type="InterPro" id="IPR017930">
    <property type="entry name" value="Myb_dom"/>
</dbReference>
<feature type="region of interest" description="Disordered" evidence="5">
    <location>
        <begin position="181"/>
        <end position="221"/>
    </location>
</feature>
<dbReference type="Pfam" id="PF00249">
    <property type="entry name" value="Myb_DNA-binding"/>
    <property type="match status" value="1"/>
</dbReference>
<dbReference type="SMART" id="SM00717">
    <property type="entry name" value="SANT"/>
    <property type="match status" value="3"/>
</dbReference>
<gene>
    <name evidence="8" type="ORF">BT63DRAFT_459376</name>
</gene>
<feature type="region of interest" description="Disordered" evidence="5">
    <location>
        <begin position="245"/>
        <end position="277"/>
    </location>
</feature>
<evidence type="ECO:0000313" key="9">
    <source>
        <dbReference type="Proteomes" id="UP000799302"/>
    </source>
</evidence>
<keyword evidence="3" id="KW-0804">Transcription</keyword>
<feature type="region of interest" description="Disordered" evidence="5">
    <location>
        <begin position="1"/>
        <end position="29"/>
    </location>
</feature>
<evidence type="ECO:0000256" key="1">
    <source>
        <dbReference type="ARBA" id="ARBA00023015"/>
    </source>
</evidence>
<feature type="domain" description="Myb-like" evidence="6">
    <location>
        <begin position="70"/>
        <end position="120"/>
    </location>
</feature>
<organism evidence="8 9">
    <name type="scientific">Microthyrium microscopicum</name>
    <dbReference type="NCBI Taxonomy" id="703497"/>
    <lineage>
        <taxon>Eukaryota</taxon>
        <taxon>Fungi</taxon>
        <taxon>Dikarya</taxon>
        <taxon>Ascomycota</taxon>
        <taxon>Pezizomycotina</taxon>
        <taxon>Dothideomycetes</taxon>
        <taxon>Dothideomycetes incertae sedis</taxon>
        <taxon>Microthyriales</taxon>
        <taxon>Microthyriaceae</taxon>
        <taxon>Microthyrium</taxon>
    </lineage>
</organism>
<dbReference type="SUPFAM" id="SSF46689">
    <property type="entry name" value="Homeodomain-like"/>
    <property type="match status" value="2"/>
</dbReference>
<dbReference type="GO" id="GO:0042795">
    <property type="term" value="P:snRNA transcription by RNA polymerase II"/>
    <property type="evidence" value="ECO:0007669"/>
    <property type="project" value="TreeGrafter"/>
</dbReference>
<name>A0A6A6U0E7_9PEZI</name>
<dbReference type="GO" id="GO:0042796">
    <property type="term" value="P:snRNA transcription by RNA polymerase III"/>
    <property type="evidence" value="ECO:0007669"/>
    <property type="project" value="TreeGrafter"/>
</dbReference>
<evidence type="ECO:0000313" key="8">
    <source>
        <dbReference type="EMBL" id="KAF2665799.1"/>
    </source>
</evidence>
<dbReference type="InterPro" id="IPR001005">
    <property type="entry name" value="SANT/Myb"/>
</dbReference>
<keyword evidence="2" id="KW-0238">DNA-binding</keyword>
<accession>A0A6A6U0E7</accession>
<keyword evidence="1" id="KW-0805">Transcription regulation</keyword>
<dbReference type="GO" id="GO:0001006">
    <property type="term" value="F:RNA polymerase III type 3 promoter sequence-specific DNA binding"/>
    <property type="evidence" value="ECO:0007669"/>
    <property type="project" value="TreeGrafter"/>
</dbReference>
<dbReference type="OrthoDB" id="2143914at2759"/>
<feature type="domain" description="Myb-like" evidence="6">
    <location>
        <begin position="15"/>
        <end position="66"/>
    </location>
</feature>
<evidence type="ECO:0000259" key="6">
    <source>
        <dbReference type="PROSITE" id="PS50090"/>
    </source>
</evidence>
<dbReference type="PANTHER" id="PTHR46621">
    <property type="entry name" value="SNRNA-ACTIVATING PROTEIN COMPLEX SUBUNIT 4"/>
    <property type="match status" value="1"/>
</dbReference>
<dbReference type="PROSITE" id="PS51294">
    <property type="entry name" value="HTH_MYB"/>
    <property type="match status" value="1"/>
</dbReference>
<dbReference type="CDD" id="cd00167">
    <property type="entry name" value="SANT"/>
    <property type="match status" value="3"/>
</dbReference>
<dbReference type="InterPro" id="IPR009057">
    <property type="entry name" value="Homeodomain-like_sf"/>
</dbReference>
<feature type="compositionally biased region" description="Low complexity" evidence="5">
    <location>
        <begin position="195"/>
        <end position="216"/>
    </location>
</feature>
<keyword evidence="9" id="KW-1185">Reference proteome</keyword>
<dbReference type="EMBL" id="MU004240">
    <property type="protein sequence ID" value="KAF2665799.1"/>
    <property type="molecule type" value="Genomic_DNA"/>
</dbReference>
<reference evidence="8" key="1">
    <citation type="journal article" date="2020" name="Stud. Mycol.">
        <title>101 Dothideomycetes genomes: a test case for predicting lifestyles and emergence of pathogens.</title>
        <authorList>
            <person name="Haridas S."/>
            <person name="Albert R."/>
            <person name="Binder M."/>
            <person name="Bloem J."/>
            <person name="Labutti K."/>
            <person name="Salamov A."/>
            <person name="Andreopoulos B."/>
            <person name="Baker S."/>
            <person name="Barry K."/>
            <person name="Bills G."/>
            <person name="Bluhm B."/>
            <person name="Cannon C."/>
            <person name="Castanera R."/>
            <person name="Culley D."/>
            <person name="Daum C."/>
            <person name="Ezra D."/>
            <person name="Gonzalez J."/>
            <person name="Henrissat B."/>
            <person name="Kuo A."/>
            <person name="Liang C."/>
            <person name="Lipzen A."/>
            <person name="Lutzoni F."/>
            <person name="Magnuson J."/>
            <person name="Mondo S."/>
            <person name="Nolan M."/>
            <person name="Ohm R."/>
            <person name="Pangilinan J."/>
            <person name="Park H.-J."/>
            <person name="Ramirez L."/>
            <person name="Alfaro M."/>
            <person name="Sun H."/>
            <person name="Tritt A."/>
            <person name="Yoshinaga Y."/>
            <person name="Zwiers L.-H."/>
            <person name="Turgeon B."/>
            <person name="Goodwin S."/>
            <person name="Spatafora J."/>
            <person name="Crous P."/>
            <person name="Grigoriev I."/>
        </authorList>
    </citation>
    <scope>NUCLEOTIDE SEQUENCE</scope>
    <source>
        <strain evidence="8">CBS 115976</strain>
    </source>
</reference>
<feature type="domain" description="HTH myb-type" evidence="7">
    <location>
        <begin position="74"/>
        <end position="124"/>
    </location>
</feature>
<sequence length="405" mass="46118">MALPDLSPFTSPHSTSPHNRRRWTQHEDSHLADQVQECLKSGSSVDWRKVAQGLANRSNKDCRKRWLKIDTKWNTGQWSKAEDEQLKKAVELHQARWKQVSDEVKTRNPDQCAKRWRNALDPSLHRGNWEPVDDEKLNLAVKLLGRDWKAIVADYFPSRSRLDLSNRHTMINRKKRIAHRRALSRTLTTNLMTQSPSSATSETSSSSGSSESSPSNEKSEELWHHPVDHHFTSINSAIHQIIPSDVPVTSHPMPTHPHHNHHQHPQDTQQHSYGDQSVKMGDWCTSSGSIGQSILIPVGDETMQPGIHDLALYPSYSWPTQEWTENKDEHVIPVQYDTSTMQHSPEEYHIEASQQICMDSEVLKDGGSPGRSKTVILDSMDDSTRSQIFDTLCKGKSKVSIVYDE</sequence>
<evidence type="ECO:0000256" key="5">
    <source>
        <dbReference type="SAM" id="MobiDB-lite"/>
    </source>
</evidence>
<evidence type="ECO:0000256" key="3">
    <source>
        <dbReference type="ARBA" id="ARBA00023163"/>
    </source>
</evidence>
<dbReference type="GO" id="GO:0019185">
    <property type="term" value="C:snRNA-activating protein complex"/>
    <property type="evidence" value="ECO:0007669"/>
    <property type="project" value="TreeGrafter"/>
</dbReference>
<protein>
    <submittedName>
        <fullName evidence="8">Uncharacterized protein</fullName>
    </submittedName>
</protein>
<dbReference type="Proteomes" id="UP000799302">
    <property type="component" value="Unassembled WGS sequence"/>
</dbReference>
<dbReference type="InterPro" id="IPR051575">
    <property type="entry name" value="Myb-like_DNA-bd"/>
</dbReference>
<evidence type="ECO:0000256" key="4">
    <source>
        <dbReference type="ARBA" id="ARBA00023242"/>
    </source>
</evidence>
<feature type="compositionally biased region" description="Polar residues" evidence="5">
    <location>
        <begin position="185"/>
        <end position="194"/>
    </location>
</feature>
<dbReference type="GO" id="GO:0000978">
    <property type="term" value="F:RNA polymerase II cis-regulatory region sequence-specific DNA binding"/>
    <property type="evidence" value="ECO:0007669"/>
    <property type="project" value="TreeGrafter"/>
</dbReference>
<feature type="compositionally biased region" description="Low complexity" evidence="5">
    <location>
        <begin position="7"/>
        <end position="17"/>
    </location>
</feature>
<keyword evidence="4" id="KW-0539">Nucleus</keyword>
<feature type="domain" description="Myb-like" evidence="6">
    <location>
        <begin position="121"/>
        <end position="167"/>
    </location>
</feature>
<dbReference type="PANTHER" id="PTHR46621:SF1">
    <property type="entry name" value="SNRNA-ACTIVATING PROTEIN COMPLEX SUBUNIT 4"/>
    <property type="match status" value="1"/>
</dbReference>
<dbReference type="AlphaFoldDB" id="A0A6A6U0E7"/>
<dbReference type="PROSITE" id="PS50090">
    <property type="entry name" value="MYB_LIKE"/>
    <property type="match status" value="3"/>
</dbReference>
<evidence type="ECO:0000259" key="7">
    <source>
        <dbReference type="PROSITE" id="PS51294"/>
    </source>
</evidence>
<dbReference type="Pfam" id="PF13921">
    <property type="entry name" value="Myb_DNA-bind_6"/>
    <property type="match status" value="1"/>
</dbReference>
<proteinExistence type="predicted"/>
<evidence type="ECO:0000256" key="2">
    <source>
        <dbReference type="ARBA" id="ARBA00023125"/>
    </source>
</evidence>
<dbReference type="Gene3D" id="1.10.10.60">
    <property type="entry name" value="Homeodomain-like"/>
    <property type="match status" value="3"/>
</dbReference>